<feature type="region of interest" description="Disordered" evidence="3">
    <location>
        <begin position="95"/>
        <end position="127"/>
    </location>
</feature>
<proteinExistence type="inferred from homology"/>
<sequence>MEVALRNIGFDAPMLVALHDMLDFVDDAEKPHHPSRAYIWHLLMMHKINLITMKKFVLPEKANLDKICAVCQDGVLTVTMEKKPQPEPKVIEVKWAAHGGGGEGSHEVKTSHGTDESHGDRVQQQEA</sequence>
<dbReference type="PROSITE" id="PS01031">
    <property type="entry name" value="SHSP"/>
    <property type="match status" value="1"/>
</dbReference>
<dbReference type="Gene3D" id="2.60.40.790">
    <property type="match status" value="1"/>
</dbReference>
<dbReference type="SUPFAM" id="SSF49764">
    <property type="entry name" value="HSP20-like chaperones"/>
    <property type="match status" value="1"/>
</dbReference>
<feature type="domain" description="SHSP" evidence="4">
    <location>
        <begin position="1"/>
        <end position="96"/>
    </location>
</feature>
<gene>
    <name evidence="5" type="ORF">FPE_LOCUS18939</name>
</gene>
<evidence type="ECO:0000313" key="6">
    <source>
        <dbReference type="Proteomes" id="UP000834106"/>
    </source>
</evidence>
<evidence type="ECO:0000259" key="4">
    <source>
        <dbReference type="PROSITE" id="PS01031"/>
    </source>
</evidence>
<name>A0AAD1ZLC4_9LAMI</name>
<dbReference type="EMBL" id="OU503046">
    <property type="protein sequence ID" value="CAI9771509.1"/>
    <property type="molecule type" value="Genomic_DNA"/>
</dbReference>
<dbReference type="Pfam" id="PF00011">
    <property type="entry name" value="HSP20"/>
    <property type="match status" value="1"/>
</dbReference>
<comment type="similarity">
    <text evidence="1 2">Belongs to the small heat shock protein (HSP20) family.</text>
</comment>
<evidence type="ECO:0000256" key="2">
    <source>
        <dbReference type="RuleBase" id="RU003616"/>
    </source>
</evidence>
<dbReference type="InterPro" id="IPR002068">
    <property type="entry name" value="A-crystallin/Hsp20_dom"/>
</dbReference>
<evidence type="ECO:0000256" key="1">
    <source>
        <dbReference type="PROSITE-ProRule" id="PRU00285"/>
    </source>
</evidence>
<evidence type="ECO:0000313" key="5">
    <source>
        <dbReference type="EMBL" id="CAI9771509.1"/>
    </source>
</evidence>
<organism evidence="5 6">
    <name type="scientific">Fraxinus pennsylvanica</name>
    <dbReference type="NCBI Taxonomy" id="56036"/>
    <lineage>
        <taxon>Eukaryota</taxon>
        <taxon>Viridiplantae</taxon>
        <taxon>Streptophyta</taxon>
        <taxon>Embryophyta</taxon>
        <taxon>Tracheophyta</taxon>
        <taxon>Spermatophyta</taxon>
        <taxon>Magnoliopsida</taxon>
        <taxon>eudicotyledons</taxon>
        <taxon>Gunneridae</taxon>
        <taxon>Pentapetalae</taxon>
        <taxon>asterids</taxon>
        <taxon>lamiids</taxon>
        <taxon>Lamiales</taxon>
        <taxon>Oleaceae</taxon>
        <taxon>Oleeae</taxon>
        <taxon>Fraxinus</taxon>
    </lineage>
</organism>
<accession>A0AAD1ZLC4</accession>
<feature type="compositionally biased region" description="Basic and acidic residues" evidence="3">
    <location>
        <begin position="104"/>
        <end position="127"/>
    </location>
</feature>
<dbReference type="Proteomes" id="UP000834106">
    <property type="component" value="Chromosome 11"/>
</dbReference>
<evidence type="ECO:0000256" key="3">
    <source>
        <dbReference type="SAM" id="MobiDB-lite"/>
    </source>
</evidence>
<reference evidence="5" key="1">
    <citation type="submission" date="2023-05" db="EMBL/GenBank/DDBJ databases">
        <authorList>
            <person name="Huff M."/>
        </authorList>
    </citation>
    <scope>NUCLEOTIDE SEQUENCE</scope>
</reference>
<protein>
    <recommendedName>
        <fullName evidence="4">SHSP domain-containing protein</fullName>
    </recommendedName>
</protein>
<keyword evidence="6" id="KW-1185">Reference proteome</keyword>
<dbReference type="AlphaFoldDB" id="A0AAD1ZLC4"/>
<dbReference type="InterPro" id="IPR008978">
    <property type="entry name" value="HSP20-like_chaperone"/>
</dbReference>